<evidence type="ECO:0000256" key="7">
    <source>
        <dbReference type="ARBA" id="ARBA00023034"/>
    </source>
</evidence>
<evidence type="ECO:0000256" key="11">
    <source>
        <dbReference type="SAM" id="Phobius"/>
    </source>
</evidence>
<evidence type="ECO:0000256" key="6">
    <source>
        <dbReference type="ARBA" id="ARBA00022989"/>
    </source>
</evidence>
<evidence type="ECO:0000313" key="12">
    <source>
        <dbReference type="EMBL" id="AEO33206.1"/>
    </source>
</evidence>
<dbReference type="GO" id="GO:0000139">
    <property type="term" value="C:Golgi membrane"/>
    <property type="evidence" value="ECO:0007669"/>
    <property type="project" value="UniProtKB-SubCell"/>
</dbReference>
<keyword evidence="9" id="KW-0325">Glycoprotein</keyword>
<comment type="similarity">
    <text evidence="2">Belongs to the galactose-3-O-sulfotransferase family.</text>
</comment>
<keyword evidence="7" id="KW-0333">Golgi apparatus</keyword>
<evidence type="ECO:0008006" key="13">
    <source>
        <dbReference type="Google" id="ProtNLM"/>
    </source>
</evidence>
<keyword evidence="8 11" id="KW-0472">Membrane</keyword>
<feature type="non-terminal residue" evidence="12">
    <location>
        <position position="1"/>
    </location>
</feature>
<dbReference type="Gene3D" id="3.40.50.300">
    <property type="entry name" value="P-loop containing nucleotide triphosphate hydrolases"/>
    <property type="match status" value="1"/>
</dbReference>
<feature type="transmembrane region" description="Helical" evidence="11">
    <location>
        <begin position="125"/>
        <end position="145"/>
    </location>
</feature>
<evidence type="ECO:0000256" key="10">
    <source>
        <dbReference type="SAM" id="MobiDB-lite"/>
    </source>
</evidence>
<proteinExistence type="evidence at transcript level"/>
<dbReference type="InterPro" id="IPR009729">
    <property type="entry name" value="Gal-3-0_sulfotransfrase"/>
</dbReference>
<dbReference type="Pfam" id="PF06990">
    <property type="entry name" value="Gal-3-0_sulfotr"/>
    <property type="match status" value="1"/>
</dbReference>
<protein>
    <recommendedName>
        <fullName evidence="13">Galactose-3-O-sulfotransferase 3</fullName>
    </recommendedName>
</protein>
<dbReference type="EMBL" id="JO841589">
    <property type="protein sequence ID" value="AEO33206.1"/>
    <property type="molecule type" value="mRNA"/>
</dbReference>
<dbReference type="InterPro" id="IPR027417">
    <property type="entry name" value="P-loop_NTPase"/>
</dbReference>
<accession>G3MI88</accession>
<evidence type="ECO:0000256" key="8">
    <source>
        <dbReference type="ARBA" id="ARBA00023136"/>
    </source>
</evidence>
<feature type="region of interest" description="Disordered" evidence="10">
    <location>
        <begin position="83"/>
        <end position="107"/>
    </location>
</feature>
<evidence type="ECO:0000256" key="4">
    <source>
        <dbReference type="ARBA" id="ARBA00022692"/>
    </source>
</evidence>
<evidence type="ECO:0000256" key="2">
    <source>
        <dbReference type="ARBA" id="ARBA00008124"/>
    </source>
</evidence>
<sequence length="490" mass="55349">GHSAHSADIAACHWKARSGQRLSQVCYSEKTLSRNTSCSPRTAIYSSCPPLLWCNRQRVCPKTGLLLQGSVACRAAADTARAGDTKDCSIGGDGRAPAPSSRNSGSATPMQHIIRLVCGLRHRRLAILASIALLLLLFSILRITMDAALSAWPFEERCHPRRSVCFVKTHKCASSSVQNVLLRYGESRGLRFVLPARNNYLGHPRLFNRSMAGTPTPFDLLVHHARFSEAEMRAVLRPAAAFVTIVREPASLFESLYSYYGFGTRTHLTLEELGAGGASLAERLSRERTRSKLGLNQMSFDLGLEPALFGNASAVRRFVEHLDDAFDLVMVAERINESLVLMRHLLCWDVDDVVVFKHNARKNTYRSQLNASLAAQLRVLNAADVQLYEYFARRFEQRVEAFGRRRMAHELRLLEERTQHWYQRCVEDTPQTDSKTKHKFWISPKVLTFRAKNSSEECTRMLLPELAFTERLRRKQNEKGTTQPAVLRHP</sequence>
<dbReference type="SUPFAM" id="SSF52540">
    <property type="entry name" value="P-loop containing nucleoside triphosphate hydrolases"/>
    <property type="match status" value="1"/>
</dbReference>
<dbReference type="GO" id="GO:0001733">
    <property type="term" value="F:galactosylceramide sulfotransferase activity"/>
    <property type="evidence" value="ECO:0007669"/>
    <property type="project" value="InterPro"/>
</dbReference>
<name>G3MI88_AMBMU</name>
<dbReference type="AlphaFoldDB" id="G3MI88"/>
<keyword evidence="3" id="KW-0808">Transferase</keyword>
<evidence type="ECO:0000256" key="9">
    <source>
        <dbReference type="ARBA" id="ARBA00023180"/>
    </source>
</evidence>
<keyword evidence="4 11" id="KW-0812">Transmembrane</keyword>
<keyword evidence="5" id="KW-0735">Signal-anchor</keyword>
<evidence type="ECO:0000256" key="3">
    <source>
        <dbReference type="ARBA" id="ARBA00022679"/>
    </source>
</evidence>
<comment type="subcellular location">
    <subcellularLocation>
        <location evidence="1">Golgi apparatus membrane</location>
        <topology evidence="1">Single-pass type II membrane protein</topology>
    </subcellularLocation>
</comment>
<evidence type="ECO:0000256" key="1">
    <source>
        <dbReference type="ARBA" id="ARBA00004323"/>
    </source>
</evidence>
<reference evidence="12" key="1">
    <citation type="journal article" date="2011" name="PLoS ONE">
        <title>A deep insight into the sialotranscriptome of the gulf coast tick, Amblyomma maculatum.</title>
        <authorList>
            <person name="Karim S."/>
            <person name="Singh P."/>
            <person name="Ribeiro J.M."/>
        </authorList>
    </citation>
    <scope>NUCLEOTIDE SEQUENCE</scope>
    <source>
        <tissue evidence="12">Salivary gland</tissue>
    </source>
</reference>
<organism evidence="12">
    <name type="scientific">Amblyomma maculatum</name>
    <name type="common">Gulf Coast tick</name>
    <dbReference type="NCBI Taxonomy" id="34609"/>
    <lineage>
        <taxon>Eukaryota</taxon>
        <taxon>Metazoa</taxon>
        <taxon>Ecdysozoa</taxon>
        <taxon>Arthropoda</taxon>
        <taxon>Chelicerata</taxon>
        <taxon>Arachnida</taxon>
        <taxon>Acari</taxon>
        <taxon>Parasitiformes</taxon>
        <taxon>Ixodida</taxon>
        <taxon>Ixodoidea</taxon>
        <taxon>Ixodidae</taxon>
        <taxon>Amblyomminae</taxon>
        <taxon>Amblyomma</taxon>
    </lineage>
</organism>
<keyword evidence="6 11" id="KW-1133">Transmembrane helix</keyword>
<dbReference type="PANTHER" id="PTHR14647">
    <property type="entry name" value="GALACTOSE-3-O-SULFOTRANSFERASE"/>
    <property type="match status" value="1"/>
</dbReference>
<evidence type="ECO:0000256" key="5">
    <source>
        <dbReference type="ARBA" id="ARBA00022968"/>
    </source>
</evidence>
<dbReference type="GO" id="GO:0009247">
    <property type="term" value="P:glycolipid biosynthetic process"/>
    <property type="evidence" value="ECO:0007669"/>
    <property type="project" value="InterPro"/>
</dbReference>
<dbReference type="PANTHER" id="PTHR14647:SF87">
    <property type="entry name" value="PUTATIVE-RELATED"/>
    <property type="match status" value="1"/>
</dbReference>